<gene>
    <name evidence="8" type="ORF">EYC84_002569</name>
</gene>
<dbReference type="VEuPathDB" id="FungiDB:MFRU_005g03540"/>
<keyword evidence="4 6" id="KW-0479">Metal-binding</keyword>
<dbReference type="FunFam" id="3.40.190.80:FF:000012">
    <property type="entry name" value="Inositol-1-monophosphatase"/>
    <property type="match status" value="1"/>
</dbReference>
<comment type="caution">
    <text evidence="8">The sequence shown here is derived from an EMBL/GenBank/DDBJ whole genome shotgun (WGS) entry which is preliminary data.</text>
</comment>
<dbReference type="UniPathway" id="UPA00823">
    <property type="reaction ID" value="UER00788"/>
</dbReference>
<dbReference type="GO" id="GO:0008934">
    <property type="term" value="F:inositol monophosphate 1-phosphatase activity"/>
    <property type="evidence" value="ECO:0007669"/>
    <property type="project" value="InterPro"/>
</dbReference>
<dbReference type="Gene3D" id="3.40.190.80">
    <property type="match status" value="1"/>
</dbReference>
<evidence type="ECO:0000256" key="6">
    <source>
        <dbReference type="PIRSR" id="PIRSR600760-2"/>
    </source>
</evidence>
<dbReference type="GO" id="GO:0006021">
    <property type="term" value="P:inositol biosynthetic process"/>
    <property type="evidence" value="ECO:0007669"/>
    <property type="project" value="UniProtKB-UniPathway"/>
</dbReference>
<evidence type="ECO:0000313" key="9">
    <source>
        <dbReference type="Proteomes" id="UP000322873"/>
    </source>
</evidence>
<evidence type="ECO:0000256" key="7">
    <source>
        <dbReference type="RuleBase" id="RU364068"/>
    </source>
</evidence>
<dbReference type="CDD" id="cd01639">
    <property type="entry name" value="IMPase"/>
    <property type="match status" value="1"/>
</dbReference>
<keyword evidence="9" id="KW-1185">Reference proteome</keyword>
<dbReference type="InterPro" id="IPR033942">
    <property type="entry name" value="IMPase"/>
</dbReference>
<feature type="binding site" evidence="6">
    <location>
        <position position="124"/>
    </location>
    <ligand>
        <name>Mg(2+)</name>
        <dbReference type="ChEBI" id="CHEBI:18420"/>
        <label>1</label>
        <note>catalytic</note>
    </ligand>
</feature>
<dbReference type="GO" id="GO:0046872">
    <property type="term" value="F:metal ion binding"/>
    <property type="evidence" value="ECO:0007669"/>
    <property type="project" value="UniProtKB-KW"/>
</dbReference>
<keyword evidence="7" id="KW-0378">Hydrolase</keyword>
<dbReference type="PANTHER" id="PTHR20854:SF4">
    <property type="entry name" value="INOSITOL-1-MONOPHOSPHATASE-RELATED"/>
    <property type="match status" value="1"/>
</dbReference>
<feature type="binding site" evidence="6">
    <location>
        <position position="103"/>
    </location>
    <ligand>
        <name>Mg(2+)</name>
        <dbReference type="ChEBI" id="CHEBI:18420"/>
        <label>1</label>
        <note>catalytic</note>
    </ligand>
</feature>
<evidence type="ECO:0000313" key="8">
    <source>
        <dbReference type="EMBL" id="KAA8570258.1"/>
    </source>
</evidence>
<feature type="binding site" evidence="6">
    <location>
        <position position="122"/>
    </location>
    <ligand>
        <name>Mg(2+)</name>
        <dbReference type="ChEBI" id="CHEBI:18420"/>
        <label>1</label>
        <note>catalytic</note>
    </ligand>
</feature>
<dbReference type="PRINTS" id="PR00377">
    <property type="entry name" value="IMPHPHTASES"/>
</dbReference>
<proteinExistence type="inferred from homology"/>
<sequence>MPKCSPHGDKIGTTSAQTKHFTPLHSFQKTFEMTEVNLQEIHDLLIKIAHEAGQMIMSATPSYLSSGTKLNTADLVTETDKAVEAMVSTRLTTAYPTYSFIGEETFIKGETKLTSAPTFICDPIDGTTNFVHAYPAFCISLGFVVDKIPSVGVIYNPFTGDLFTGIKGKGSFVTRKDGEKFRLPLKQEPEPLKDLSTCIVTAEWGSDRSGNNFDLKCDVFRKLSAAKEDGGSMVHSLRCLGSAALNLAHVASGQQDVFWEGGCWAWDVAAGWCILVEAGGIMVGGNPGDWVCEVDSRKYLAVRGAPSGQKDIVEELWRVIGDRKLVYES</sequence>
<feature type="binding site" evidence="6">
    <location>
        <position position="267"/>
    </location>
    <ligand>
        <name>Mg(2+)</name>
        <dbReference type="ChEBI" id="CHEBI:18420"/>
        <label>1</label>
        <note>catalytic</note>
    </ligand>
</feature>
<reference evidence="8 9" key="1">
    <citation type="submission" date="2019-06" db="EMBL/GenBank/DDBJ databases">
        <title>Genome Sequence of the Brown Rot Fungal Pathogen Monilinia fructicola.</title>
        <authorList>
            <person name="De Miccolis Angelini R.M."/>
            <person name="Landi L."/>
            <person name="Abate D."/>
            <person name="Pollastro S."/>
            <person name="Romanazzi G."/>
            <person name="Faretra F."/>
        </authorList>
    </citation>
    <scope>NUCLEOTIDE SEQUENCE [LARGE SCALE GENOMIC DNA]</scope>
    <source>
        <strain evidence="8 9">Mfrc123</strain>
    </source>
</reference>
<dbReference type="EMBL" id="VICG01000007">
    <property type="protein sequence ID" value="KAA8570258.1"/>
    <property type="molecule type" value="Genomic_DNA"/>
</dbReference>
<dbReference type="GO" id="GO:0007165">
    <property type="term" value="P:signal transduction"/>
    <property type="evidence" value="ECO:0007669"/>
    <property type="project" value="TreeGrafter"/>
</dbReference>
<dbReference type="EC" id="3.1.3.25" evidence="7"/>
<name>A0A5M9JL85_MONFR</name>
<dbReference type="Gene3D" id="3.30.540.10">
    <property type="entry name" value="Fructose-1,6-Bisphosphatase, subunit A, domain 1"/>
    <property type="match status" value="1"/>
</dbReference>
<comment type="catalytic activity">
    <reaction evidence="1 7">
        <text>a myo-inositol phosphate + H2O = myo-inositol + phosphate</text>
        <dbReference type="Rhea" id="RHEA:24056"/>
        <dbReference type="ChEBI" id="CHEBI:15377"/>
        <dbReference type="ChEBI" id="CHEBI:17268"/>
        <dbReference type="ChEBI" id="CHEBI:43474"/>
        <dbReference type="ChEBI" id="CHEBI:84139"/>
        <dbReference type="EC" id="3.1.3.25"/>
    </reaction>
</comment>
<dbReference type="PANTHER" id="PTHR20854">
    <property type="entry name" value="INOSITOL MONOPHOSPHATASE"/>
    <property type="match status" value="1"/>
</dbReference>
<dbReference type="InterPro" id="IPR020550">
    <property type="entry name" value="Inositol_monophosphatase_CS"/>
</dbReference>
<keyword evidence="5 6" id="KW-0460">Magnesium</keyword>
<comment type="cofactor">
    <cofactor evidence="2 6 7">
        <name>Mg(2+)</name>
        <dbReference type="ChEBI" id="CHEBI:18420"/>
    </cofactor>
</comment>
<organism evidence="8 9">
    <name type="scientific">Monilinia fructicola</name>
    <name type="common">Brown rot fungus</name>
    <name type="synonym">Ciboria fructicola</name>
    <dbReference type="NCBI Taxonomy" id="38448"/>
    <lineage>
        <taxon>Eukaryota</taxon>
        <taxon>Fungi</taxon>
        <taxon>Dikarya</taxon>
        <taxon>Ascomycota</taxon>
        <taxon>Pezizomycotina</taxon>
        <taxon>Leotiomycetes</taxon>
        <taxon>Helotiales</taxon>
        <taxon>Sclerotiniaceae</taxon>
        <taxon>Monilinia</taxon>
    </lineage>
</organism>
<comment type="pathway">
    <text evidence="7">Polyol metabolism; myo-inositol biosynthesis; myo-inositol from D-glucose 6-phosphate: step 2/2.</text>
</comment>
<evidence type="ECO:0000256" key="4">
    <source>
        <dbReference type="ARBA" id="ARBA00022723"/>
    </source>
</evidence>
<dbReference type="FunFam" id="3.30.540.10:FF:000004">
    <property type="entry name" value="Inositol-1-monophosphatase"/>
    <property type="match status" value="1"/>
</dbReference>
<dbReference type="AlphaFoldDB" id="A0A5M9JL85"/>
<dbReference type="Pfam" id="PF00459">
    <property type="entry name" value="Inositol_P"/>
    <property type="match status" value="1"/>
</dbReference>
<evidence type="ECO:0000256" key="3">
    <source>
        <dbReference type="ARBA" id="ARBA00009759"/>
    </source>
</evidence>
<protein>
    <recommendedName>
        <fullName evidence="7">Inositol-1-monophosphatase</fullName>
        <ecNumber evidence="7">3.1.3.25</ecNumber>
    </recommendedName>
</protein>
<comment type="similarity">
    <text evidence="3 7">Belongs to the inositol monophosphatase superfamily.</text>
</comment>
<dbReference type="Proteomes" id="UP000322873">
    <property type="component" value="Unassembled WGS sequence"/>
</dbReference>
<dbReference type="InterPro" id="IPR000760">
    <property type="entry name" value="Inositol_monophosphatase-like"/>
</dbReference>
<dbReference type="SUPFAM" id="SSF56655">
    <property type="entry name" value="Carbohydrate phosphatase"/>
    <property type="match status" value="1"/>
</dbReference>
<accession>A0A5M9JL85</accession>
<evidence type="ECO:0000256" key="2">
    <source>
        <dbReference type="ARBA" id="ARBA00001946"/>
    </source>
</evidence>
<feature type="binding site" evidence="6">
    <location>
        <position position="125"/>
    </location>
    <ligand>
        <name>Mg(2+)</name>
        <dbReference type="ChEBI" id="CHEBI:18420"/>
        <label>1</label>
        <note>catalytic</note>
    </ligand>
</feature>
<dbReference type="PROSITE" id="PS00630">
    <property type="entry name" value="IMP_2"/>
    <property type="match status" value="1"/>
</dbReference>
<evidence type="ECO:0000256" key="1">
    <source>
        <dbReference type="ARBA" id="ARBA00001033"/>
    </source>
</evidence>
<dbReference type="GO" id="GO:0046854">
    <property type="term" value="P:phosphatidylinositol phosphate biosynthetic process"/>
    <property type="evidence" value="ECO:0007669"/>
    <property type="project" value="InterPro"/>
</dbReference>
<evidence type="ECO:0000256" key="5">
    <source>
        <dbReference type="ARBA" id="ARBA00022842"/>
    </source>
</evidence>